<dbReference type="InterPro" id="IPR045864">
    <property type="entry name" value="aa-tRNA-synth_II/BPL/LPL"/>
</dbReference>
<dbReference type="AlphaFoldDB" id="A0A2M8QDZ7"/>
<evidence type="ECO:0000313" key="16">
    <source>
        <dbReference type="EMBL" id="PJF48033.1"/>
    </source>
</evidence>
<dbReference type="Gene3D" id="3.30.930.10">
    <property type="entry name" value="Bira Bifunctional Protein, Domain 2"/>
    <property type="match status" value="1"/>
</dbReference>
<dbReference type="InterPro" id="IPR012947">
    <property type="entry name" value="tRNA_SAD"/>
</dbReference>
<organism evidence="16 17">
    <name type="scientific">Candidatus Thermofonsia Clade 3 bacterium</name>
    <dbReference type="NCBI Taxonomy" id="2364212"/>
    <lineage>
        <taxon>Bacteria</taxon>
        <taxon>Bacillati</taxon>
        <taxon>Chloroflexota</taxon>
        <taxon>Candidatus Thermofontia</taxon>
        <taxon>Candidatus Thermofonsia Clade 3</taxon>
    </lineage>
</organism>
<reference evidence="16 17" key="1">
    <citation type="submission" date="2017-11" db="EMBL/GenBank/DDBJ databases">
        <title>Evolution of Phototrophy in the Chloroflexi Phylum Driven by Horizontal Gene Transfer.</title>
        <authorList>
            <person name="Ward L.M."/>
            <person name="Hemp J."/>
            <person name="Shih P.M."/>
            <person name="Mcglynn S.E."/>
            <person name="Fischer W."/>
        </authorList>
    </citation>
    <scope>NUCLEOTIDE SEQUENCE [LARGE SCALE GENOMIC DNA]</scope>
    <source>
        <strain evidence="16">JP3_7</strain>
    </source>
</reference>
<dbReference type="InterPro" id="IPR009000">
    <property type="entry name" value="Transl_B-barrel_sf"/>
</dbReference>
<dbReference type="InterPro" id="IPR002318">
    <property type="entry name" value="Ala-tRNA-lgiase_IIc"/>
</dbReference>
<feature type="binding site" evidence="13">
    <location>
        <position position="691"/>
    </location>
    <ligand>
        <name>Zn(2+)</name>
        <dbReference type="ChEBI" id="CHEBI:29105"/>
    </ligand>
</feature>
<feature type="binding site" evidence="13">
    <location>
        <position position="584"/>
    </location>
    <ligand>
        <name>Zn(2+)</name>
        <dbReference type="ChEBI" id="CHEBI:29105"/>
    </ligand>
</feature>
<dbReference type="SUPFAM" id="SSF101353">
    <property type="entry name" value="Putative anticodon-binding domain of alanyl-tRNA synthetase (AlaRS)"/>
    <property type="match status" value="1"/>
</dbReference>
<comment type="caution">
    <text evidence="16">The sequence shown here is derived from an EMBL/GenBank/DDBJ whole genome shotgun (WGS) entry which is preliminary data.</text>
</comment>
<keyword evidence="6 13" id="KW-0862">Zinc</keyword>
<evidence type="ECO:0000256" key="3">
    <source>
        <dbReference type="ARBA" id="ARBA00022598"/>
    </source>
</evidence>
<evidence type="ECO:0000256" key="5">
    <source>
        <dbReference type="ARBA" id="ARBA00022741"/>
    </source>
</evidence>
<dbReference type="PANTHER" id="PTHR11777:SF9">
    <property type="entry name" value="ALANINE--TRNA LIGASE, CYTOPLASMIC"/>
    <property type="match status" value="1"/>
</dbReference>
<evidence type="ECO:0000256" key="9">
    <source>
        <dbReference type="ARBA" id="ARBA00022917"/>
    </source>
</evidence>
<dbReference type="GO" id="GO:0005829">
    <property type="term" value="C:cytosol"/>
    <property type="evidence" value="ECO:0007669"/>
    <property type="project" value="TreeGrafter"/>
</dbReference>
<dbReference type="GO" id="GO:0006419">
    <property type="term" value="P:alanyl-tRNA aminoacylation"/>
    <property type="evidence" value="ECO:0007669"/>
    <property type="project" value="UniProtKB-UniRule"/>
</dbReference>
<dbReference type="PROSITE" id="PS50860">
    <property type="entry name" value="AA_TRNA_LIGASE_II_ALA"/>
    <property type="match status" value="1"/>
</dbReference>
<dbReference type="PRINTS" id="PR00980">
    <property type="entry name" value="TRNASYNTHALA"/>
</dbReference>
<protein>
    <recommendedName>
        <fullName evidence="13">Alanine--tRNA ligase</fullName>
        <ecNumber evidence="13">6.1.1.7</ecNumber>
    </recommendedName>
    <alternativeName>
        <fullName evidence="13">Alanyl-tRNA synthetase</fullName>
        <shortName evidence="13">AlaRS</shortName>
    </alternativeName>
</protein>
<dbReference type="GO" id="GO:0005524">
    <property type="term" value="F:ATP binding"/>
    <property type="evidence" value="ECO:0007669"/>
    <property type="project" value="UniProtKB-UniRule"/>
</dbReference>
<feature type="coiled-coil region" evidence="14">
    <location>
        <begin position="757"/>
        <end position="791"/>
    </location>
</feature>
<comment type="similarity">
    <text evidence="1 13">Belongs to the class-II aminoacyl-tRNA synthetase family.</text>
</comment>
<dbReference type="Pfam" id="PF02272">
    <property type="entry name" value="DHHA1"/>
    <property type="match status" value="1"/>
</dbReference>
<keyword evidence="14" id="KW-0175">Coiled coil</keyword>
<dbReference type="GO" id="GO:0008270">
    <property type="term" value="F:zinc ion binding"/>
    <property type="evidence" value="ECO:0007669"/>
    <property type="project" value="UniProtKB-UniRule"/>
</dbReference>
<evidence type="ECO:0000256" key="8">
    <source>
        <dbReference type="ARBA" id="ARBA00022884"/>
    </source>
</evidence>
<dbReference type="InterPro" id="IPR018162">
    <property type="entry name" value="Ala-tRNA-ligase_IIc_anticod-bd"/>
</dbReference>
<comment type="subcellular location">
    <subcellularLocation>
        <location evidence="13">Cytoplasm</location>
    </subcellularLocation>
</comment>
<dbReference type="GO" id="GO:0004813">
    <property type="term" value="F:alanine-tRNA ligase activity"/>
    <property type="evidence" value="ECO:0007669"/>
    <property type="project" value="UniProtKB-UniRule"/>
</dbReference>
<comment type="domain">
    <text evidence="13">Consists of three domains; the N-terminal catalytic domain, the editing domain and the C-terminal C-Ala domain. The editing domain removes incorrectly charged amino acids, while the C-Ala domain, along with tRNA(Ala), serves as a bridge to cooperatively bring together the editing and aminoacylation centers thus stimulating deacylation of misacylated tRNAs.</text>
</comment>
<keyword evidence="5 13" id="KW-0547">Nucleotide-binding</keyword>
<keyword evidence="3 13" id="KW-0436">Ligase</keyword>
<dbReference type="FunFam" id="3.30.54.20:FF:000001">
    <property type="entry name" value="Alanine--tRNA ligase"/>
    <property type="match status" value="1"/>
</dbReference>
<keyword evidence="2 13" id="KW-0820">tRNA-binding</keyword>
<evidence type="ECO:0000256" key="7">
    <source>
        <dbReference type="ARBA" id="ARBA00022840"/>
    </source>
</evidence>
<evidence type="ECO:0000256" key="4">
    <source>
        <dbReference type="ARBA" id="ARBA00022723"/>
    </source>
</evidence>
<dbReference type="SUPFAM" id="SSF50447">
    <property type="entry name" value="Translation proteins"/>
    <property type="match status" value="1"/>
</dbReference>
<dbReference type="NCBIfam" id="TIGR00344">
    <property type="entry name" value="alaS"/>
    <property type="match status" value="1"/>
</dbReference>
<dbReference type="Gene3D" id="6.10.250.550">
    <property type="match status" value="1"/>
</dbReference>
<evidence type="ECO:0000256" key="12">
    <source>
        <dbReference type="ARBA" id="ARBA00048300"/>
    </source>
</evidence>
<feature type="binding site" evidence="13">
    <location>
        <position position="695"/>
    </location>
    <ligand>
        <name>Zn(2+)</name>
        <dbReference type="ChEBI" id="CHEBI:29105"/>
    </ligand>
</feature>
<dbReference type="InterPro" id="IPR050058">
    <property type="entry name" value="Ala-tRNA_ligase"/>
</dbReference>
<feature type="domain" description="Alanyl-transfer RNA synthetases family profile" evidence="15">
    <location>
        <begin position="1"/>
        <end position="734"/>
    </location>
</feature>
<sequence>MLSNQVRQTFIDYFVRNGHRHVPSSSLIPYGDKTILFTNAGMNQFKNVFLGLEKRDYTRAVTAQKVMRVSGKHNDLENVGPSRRHHTFFEMLGNFSFGDYFKEDAMKFALELLEREYGFARERLWFTIYEDDDESYALWQKVGIRASRILRFGEKDNFWSMGPTGPCGPNSEIHYFTGKLEDNDARWVNNDNDPNETTVEVWNLVFMQFDRDESGKLTPLPKPGVDTGMGFERLVRLLQGGESNYDSDLFLPLMDRVQMLARQTDAQRREHIVAYRVIADHTRAAAFLIGDGVLPGNEGRNYVLRMVMRRAMRFGRQLGLHGPFLYQVAEAVIEKMGGYYTELVNRRDHILRTIQTEEERFARTLDQGLERLEQEICNLRSPTIPGELAFRLYDTYGLPFEITRDVAREHGLVVDEAGFQAARERAKEVARAAGQEKFAGDYDAARAYREAFETLRADGKLPEGGVTYDPYSELARETEVLAILRDGEMTDRAVKGETVEVILRATPFYVESGGQVSDTGLICARADPHTEAEPAWCIAVKDVRRPSPELIVHVGQVEWGEPTVGDRCTAQVDAARRWAIMRNHTATHLLQASLRAVLGHHVSQQGSLVAPDRLRFDFSHDAPLTKDELDQVADMLNDAILSNLPVTARSMSYAQAIAAGALAFFSEKYGDVVRVVSIGGDGEQPWSMELCGGTHVHMTGEIGSAIIVSESAVSAGVRRIEALTGRGALEYVRRQARQLNEMARALGTAPDHLSEQVGKLVAQLHKAQKRLEQVQRELARARFAEQMAQAEVRNGARVLVAQVQADTPELMREMSDWYREKYHSGVAVLGAIIGDKPSLLVSVTPDLTKKGLDAGKLIREIAPIVGGGGGGRPTLAQAGGKDPGKLDEALDRARRLLADLPLA</sequence>
<evidence type="ECO:0000256" key="11">
    <source>
        <dbReference type="ARBA" id="ARBA00024779"/>
    </source>
</evidence>
<evidence type="ECO:0000256" key="10">
    <source>
        <dbReference type="ARBA" id="ARBA00023146"/>
    </source>
</evidence>
<dbReference type="InterPro" id="IPR023033">
    <property type="entry name" value="Ala_tRNA_ligase_euk/bac"/>
</dbReference>
<dbReference type="InterPro" id="IPR018164">
    <property type="entry name" value="Ala-tRNA-synth_IIc_N"/>
</dbReference>
<evidence type="ECO:0000259" key="15">
    <source>
        <dbReference type="PROSITE" id="PS50860"/>
    </source>
</evidence>
<proteinExistence type="inferred from homology"/>
<evidence type="ECO:0000256" key="6">
    <source>
        <dbReference type="ARBA" id="ARBA00022833"/>
    </source>
</evidence>
<name>A0A2M8QDZ7_9CHLR</name>
<comment type="function">
    <text evidence="11 13">Catalyzes the attachment of alanine to tRNA(Ala) in a two-step reaction: alanine is first activated by ATP to form Ala-AMP and then transferred to the acceptor end of tRNA(Ala). Also edits incorrectly charged Ser-tRNA(Ala) and Gly-tRNA(Ala) via its editing domain.</text>
</comment>
<evidence type="ECO:0000313" key="17">
    <source>
        <dbReference type="Proteomes" id="UP000230790"/>
    </source>
</evidence>
<keyword evidence="8 13" id="KW-0694">RNA-binding</keyword>
<keyword evidence="4 13" id="KW-0479">Metal-binding</keyword>
<dbReference type="EC" id="6.1.1.7" evidence="13"/>
<keyword evidence="9 13" id="KW-0648">Protein biosynthesis</keyword>
<dbReference type="FunFam" id="3.30.980.10:FF:000004">
    <property type="entry name" value="Alanine--tRNA ligase, cytoplasmic"/>
    <property type="match status" value="1"/>
</dbReference>
<gene>
    <name evidence="13" type="primary">alaS</name>
    <name evidence="16" type="ORF">CUN48_05520</name>
</gene>
<dbReference type="InterPro" id="IPR003156">
    <property type="entry name" value="DHHA1_dom"/>
</dbReference>
<dbReference type="Gene3D" id="3.30.980.10">
    <property type="entry name" value="Threonyl-trna Synthetase, Chain A, domain 2"/>
    <property type="match status" value="1"/>
</dbReference>
<dbReference type="SUPFAM" id="SSF55681">
    <property type="entry name" value="Class II aaRS and biotin synthetases"/>
    <property type="match status" value="1"/>
</dbReference>
<keyword evidence="13" id="KW-0963">Cytoplasm</keyword>
<dbReference type="CDD" id="cd00673">
    <property type="entry name" value="AlaRS_core"/>
    <property type="match status" value="1"/>
</dbReference>
<dbReference type="GO" id="GO:0000049">
    <property type="term" value="F:tRNA binding"/>
    <property type="evidence" value="ECO:0007669"/>
    <property type="project" value="UniProtKB-KW"/>
</dbReference>
<dbReference type="HAMAP" id="MF_00036_B">
    <property type="entry name" value="Ala_tRNA_synth_B"/>
    <property type="match status" value="1"/>
</dbReference>
<keyword evidence="7 13" id="KW-0067">ATP-binding</keyword>
<comment type="catalytic activity">
    <reaction evidence="12 13">
        <text>tRNA(Ala) + L-alanine + ATP = L-alanyl-tRNA(Ala) + AMP + diphosphate</text>
        <dbReference type="Rhea" id="RHEA:12540"/>
        <dbReference type="Rhea" id="RHEA-COMP:9657"/>
        <dbReference type="Rhea" id="RHEA-COMP:9923"/>
        <dbReference type="ChEBI" id="CHEBI:30616"/>
        <dbReference type="ChEBI" id="CHEBI:33019"/>
        <dbReference type="ChEBI" id="CHEBI:57972"/>
        <dbReference type="ChEBI" id="CHEBI:78442"/>
        <dbReference type="ChEBI" id="CHEBI:78497"/>
        <dbReference type="ChEBI" id="CHEBI:456215"/>
        <dbReference type="EC" id="6.1.1.7"/>
    </reaction>
</comment>
<dbReference type="Gene3D" id="3.10.310.40">
    <property type="match status" value="1"/>
</dbReference>
<dbReference type="InterPro" id="IPR018163">
    <property type="entry name" value="Thr/Ala-tRNA-synth_IIc_edit"/>
</dbReference>
<dbReference type="SMART" id="SM00863">
    <property type="entry name" value="tRNA_SAD"/>
    <property type="match status" value="1"/>
</dbReference>
<keyword evidence="10 13" id="KW-0030">Aminoacyl-tRNA synthetase</keyword>
<dbReference type="SUPFAM" id="SSF55186">
    <property type="entry name" value="ThrRS/AlaRS common domain"/>
    <property type="match status" value="1"/>
</dbReference>
<dbReference type="Gene3D" id="2.40.30.130">
    <property type="match status" value="1"/>
</dbReference>
<dbReference type="InterPro" id="IPR018165">
    <property type="entry name" value="Ala-tRNA-synth_IIc_core"/>
</dbReference>
<accession>A0A2M8QDZ7</accession>
<dbReference type="PANTHER" id="PTHR11777">
    <property type="entry name" value="ALANYL-TRNA SYNTHETASE"/>
    <property type="match status" value="1"/>
</dbReference>
<evidence type="ECO:0000256" key="1">
    <source>
        <dbReference type="ARBA" id="ARBA00008226"/>
    </source>
</evidence>
<evidence type="ECO:0000256" key="2">
    <source>
        <dbReference type="ARBA" id="ARBA00022555"/>
    </source>
</evidence>
<comment type="cofactor">
    <cofactor evidence="13">
        <name>Zn(2+)</name>
        <dbReference type="ChEBI" id="CHEBI:29105"/>
    </cofactor>
    <text evidence="13">Binds 1 zinc ion per subunit.</text>
</comment>
<dbReference type="GO" id="GO:0002161">
    <property type="term" value="F:aminoacyl-tRNA deacylase activity"/>
    <property type="evidence" value="ECO:0007669"/>
    <property type="project" value="TreeGrafter"/>
</dbReference>
<evidence type="ECO:0000256" key="14">
    <source>
        <dbReference type="SAM" id="Coils"/>
    </source>
</evidence>
<evidence type="ECO:0000256" key="13">
    <source>
        <dbReference type="HAMAP-Rule" id="MF_00036"/>
    </source>
</evidence>
<dbReference type="Pfam" id="PF01411">
    <property type="entry name" value="tRNA-synt_2c"/>
    <property type="match status" value="1"/>
</dbReference>
<dbReference type="Pfam" id="PF07973">
    <property type="entry name" value="tRNA_SAD"/>
    <property type="match status" value="1"/>
</dbReference>
<dbReference type="Proteomes" id="UP000230790">
    <property type="component" value="Unassembled WGS sequence"/>
</dbReference>
<dbReference type="Gene3D" id="3.30.54.20">
    <property type="match status" value="1"/>
</dbReference>
<dbReference type="EMBL" id="PGTN01000026">
    <property type="protein sequence ID" value="PJF48033.1"/>
    <property type="molecule type" value="Genomic_DNA"/>
</dbReference>
<feature type="binding site" evidence="13">
    <location>
        <position position="588"/>
    </location>
    <ligand>
        <name>Zn(2+)</name>
        <dbReference type="ChEBI" id="CHEBI:29105"/>
    </ligand>
</feature>
<dbReference type="FunFam" id="3.30.930.10:FF:000004">
    <property type="entry name" value="Alanine--tRNA ligase"/>
    <property type="match status" value="1"/>
</dbReference>
<dbReference type="FunFam" id="3.10.310.40:FF:000001">
    <property type="entry name" value="Alanine--tRNA ligase"/>
    <property type="match status" value="1"/>
</dbReference>